<dbReference type="PANTHER" id="PTHR11635">
    <property type="entry name" value="CAMP-DEPENDENT PROTEIN KINASE REGULATORY CHAIN"/>
    <property type="match status" value="1"/>
</dbReference>
<dbReference type="PRINTS" id="PR00103">
    <property type="entry name" value="CAMPKINASE"/>
</dbReference>
<dbReference type="EMBL" id="GEEE01007707">
    <property type="protein sequence ID" value="JAP55518.1"/>
    <property type="molecule type" value="Transcribed_RNA"/>
</dbReference>
<evidence type="ECO:0000256" key="3">
    <source>
        <dbReference type="ARBA" id="ARBA00022566"/>
    </source>
</evidence>
<protein>
    <submittedName>
        <fullName evidence="10">cAMP-dependent protein kinase type II regulatory subunit</fullName>
    </submittedName>
</protein>
<dbReference type="GO" id="GO:0016301">
    <property type="term" value="F:kinase activity"/>
    <property type="evidence" value="ECO:0007669"/>
    <property type="project" value="UniProtKB-KW"/>
</dbReference>
<dbReference type="InterPro" id="IPR050503">
    <property type="entry name" value="cAMP-dep_PK_reg_su-like"/>
</dbReference>
<keyword evidence="10" id="KW-0418">Kinase</keyword>
<feature type="binding site" evidence="7">
    <location>
        <position position="225"/>
    </location>
    <ligand>
        <name>3',5'-cyclic AMP</name>
        <dbReference type="ChEBI" id="CHEBI:58165"/>
        <label>1</label>
    </ligand>
</feature>
<keyword evidence="2" id="KW-0597">Phosphoprotein</keyword>
<evidence type="ECO:0000256" key="8">
    <source>
        <dbReference type="SAM" id="MobiDB-lite"/>
    </source>
</evidence>
<dbReference type="PANTHER" id="PTHR11635:SF152">
    <property type="entry name" value="CAMP-DEPENDENT PROTEIN KINASE TYPE I REGULATORY SUBUNIT-RELATED"/>
    <property type="match status" value="1"/>
</dbReference>
<dbReference type="InterPro" id="IPR018488">
    <property type="entry name" value="cNMP-bd_CS"/>
</dbReference>
<dbReference type="SMART" id="SM00100">
    <property type="entry name" value="cNMP"/>
    <property type="match status" value="2"/>
</dbReference>
<dbReference type="PROSITE" id="PS00889">
    <property type="entry name" value="CNMP_BINDING_2"/>
    <property type="match status" value="2"/>
</dbReference>
<evidence type="ECO:0000256" key="1">
    <source>
        <dbReference type="ARBA" id="ARBA00005753"/>
    </source>
</evidence>
<dbReference type="Gene3D" id="1.20.890.10">
    <property type="entry name" value="cAMP-dependent protein kinase regulatory subunit, dimerization-anchoring domain"/>
    <property type="match status" value="1"/>
</dbReference>
<dbReference type="GO" id="GO:0005952">
    <property type="term" value="C:cAMP-dependent protein kinase complex"/>
    <property type="evidence" value="ECO:0007669"/>
    <property type="project" value="InterPro"/>
</dbReference>
<accession>A0A0X3PV78</accession>
<evidence type="ECO:0000259" key="9">
    <source>
        <dbReference type="PROSITE" id="PS50042"/>
    </source>
</evidence>
<dbReference type="Gene3D" id="2.60.120.10">
    <property type="entry name" value="Jelly Rolls"/>
    <property type="match status" value="2"/>
</dbReference>
<dbReference type="InterPro" id="IPR014710">
    <property type="entry name" value="RmlC-like_jellyroll"/>
</dbReference>
<dbReference type="GO" id="GO:0005829">
    <property type="term" value="C:cytosol"/>
    <property type="evidence" value="ECO:0007669"/>
    <property type="project" value="TreeGrafter"/>
</dbReference>
<evidence type="ECO:0000256" key="2">
    <source>
        <dbReference type="ARBA" id="ARBA00022553"/>
    </source>
</evidence>
<keyword evidence="4" id="KW-0677">Repeat</keyword>
<feature type="domain" description="Cyclic nucleotide-binding" evidence="9">
    <location>
        <begin position="155"/>
        <end position="275"/>
    </location>
</feature>
<evidence type="ECO:0000256" key="6">
    <source>
        <dbReference type="ARBA" id="ARBA00023149"/>
    </source>
</evidence>
<dbReference type="InterPro" id="IPR000595">
    <property type="entry name" value="cNMP-bd_dom"/>
</dbReference>
<gene>
    <name evidence="10" type="primary">KAPR</name>
    <name evidence="10" type="ORF">TR126293</name>
</gene>
<feature type="binding site" evidence="7">
    <location>
        <position position="234"/>
    </location>
    <ligand>
        <name>3',5'-cyclic AMP</name>
        <dbReference type="ChEBI" id="CHEBI:58165"/>
        <label>1</label>
    </ligand>
</feature>
<dbReference type="AlphaFoldDB" id="A0A0X3PV78"/>
<feature type="binding site" evidence="7">
    <location>
        <position position="356"/>
    </location>
    <ligand>
        <name>3',5'-cyclic AMP</name>
        <dbReference type="ChEBI" id="CHEBI:58165"/>
        <label>2</label>
    </ligand>
</feature>
<evidence type="ECO:0000256" key="4">
    <source>
        <dbReference type="ARBA" id="ARBA00022737"/>
    </source>
</evidence>
<feature type="region of interest" description="Disordered" evidence="8">
    <location>
        <begin position="47"/>
        <end position="134"/>
    </location>
</feature>
<evidence type="ECO:0000256" key="5">
    <source>
        <dbReference type="ARBA" id="ARBA00022741"/>
    </source>
</evidence>
<dbReference type="Pfam" id="PF02197">
    <property type="entry name" value="RIIa"/>
    <property type="match status" value="1"/>
</dbReference>
<reference evidence="10" key="1">
    <citation type="submission" date="2016-01" db="EMBL/GenBank/DDBJ databases">
        <title>Reference transcriptome for the parasite Schistocephalus solidus: insights into the molecular evolution of parasitism.</title>
        <authorList>
            <person name="Hebert F.O."/>
            <person name="Grambauer S."/>
            <person name="Barber I."/>
            <person name="Landry C.R."/>
            <person name="Aubin-Horth N."/>
        </authorList>
    </citation>
    <scope>NUCLEOTIDE SEQUENCE</scope>
</reference>
<name>A0A0X3PV78_SCHSO</name>
<dbReference type="Pfam" id="PF00027">
    <property type="entry name" value="cNMP_binding"/>
    <property type="match status" value="2"/>
</dbReference>
<dbReference type="PROSITE" id="PS50042">
    <property type="entry name" value="CNMP_BINDING_3"/>
    <property type="match status" value="2"/>
</dbReference>
<keyword evidence="5 7" id="KW-0547">Nucleotide-binding</keyword>
<dbReference type="GO" id="GO:0034236">
    <property type="term" value="F:protein kinase A catalytic subunit binding"/>
    <property type="evidence" value="ECO:0007669"/>
    <property type="project" value="TreeGrafter"/>
</dbReference>
<evidence type="ECO:0000256" key="7">
    <source>
        <dbReference type="PIRSR" id="PIRSR000548-1"/>
    </source>
</evidence>
<proteinExistence type="inferred from homology"/>
<dbReference type="PROSITE" id="PS00888">
    <property type="entry name" value="CNMP_BINDING_1"/>
    <property type="match status" value="1"/>
</dbReference>
<keyword evidence="3 7" id="KW-0116">cAMP-binding</keyword>
<dbReference type="CDD" id="cd12099">
    <property type="entry name" value="DD_RII_PKA"/>
    <property type="match status" value="1"/>
</dbReference>
<feature type="binding site" evidence="7">
    <location>
        <position position="347"/>
    </location>
    <ligand>
        <name>3',5'-cyclic AMP</name>
        <dbReference type="ChEBI" id="CHEBI:58165"/>
        <label>2</label>
    </ligand>
</feature>
<keyword evidence="6 7" id="KW-0114">cAMP</keyword>
<dbReference type="PIRSF" id="PIRSF000548">
    <property type="entry name" value="PK_regulatory"/>
    <property type="match status" value="1"/>
</dbReference>
<dbReference type="SUPFAM" id="SSF47391">
    <property type="entry name" value="Dimerization-anchoring domain of cAMP-dependent PK regulatory subunit"/>
    <property type="match status" value="1"/>
</dbReference>
<dbReference type="InterPro" id="IPR003117">
    <property type="entry name" value="cAMP_dep_PK_reg_su_I/II_a/b"/>
</dbReference>
<dbReference type="GO" id="GO:0004862">
    <property type="term" value="F:cAMP-dependent protein kinase inhibitor activity"/>
    <property type="evidence" value="ECO:0007669"/>
    <property type="project" value="TreeGrafter"/>
</dbReference>
<comment type="similarity">
    <text evidence="1">Belongs to the cAMP-dependent kinase regulatory chain family.</text>
</comment>
<dbReference type="SUPFAM" id="SSF51206">
    <property type="entry name" value="cAMP-binding domain-like"/>
    <property type="match status" value="2"/>
</dbReference>
<organism evidence="10">
    <name type="scientific">Schistocephalus solidus</name>
    <name type="common">Tapeworm</name>
    <dbReference type="NCBI Taxonomy" id="70667"/>
    <lineage>
        <taxon>Eukaryota</taxon>
        <taxon>Metazoa</taxon>
        <taxon>Spiralia</taxon>
        <taxon>Lophotrochozoa</taxon>
        <taxon>Platyhelminthes</taxon>
        <taxon>Cestoda</taxon>
        <taxon>Eucestoda</taxon>
        <taxon>Diphyllobothriidea</taxon>
        <taxon>Diphyllobothriidae</taxon>
        <taxon>Schistocephalus</taxon>
    </lineage>
</organism>
<dbReference type="SMART" id="SM00394">
    <property type="entry name" value="RIIa"/>
    <property type="match status" value="1"/>
</dbReference>
<keyword evidence="10" id="KW-0808">Transferase</keyword>
<dbReference type="InterPro" id="IPR018490">
    <property type="entry name" value="cNMP-bd_dom_sf"/>
</dbReference>
<dbReference type="CDD" id="cd00038">
    <property type="entry name" value="CAP_ED"/>
    <property type="match status" value="2"/>
</dbReference>
<evidence type="ECO:0000313" key="10">
    <source>
        <dbReference type="EMBL" id="JAP55518.1"/>
    </source>
</evidence>
<sequence>MPAPEVPEGLVKLLQDFTVAILRAKPTHLEKFGAEYFTRIVNNSVAYTEAEDKPPPPPQKPSTSSTLKMDRGSSKGKLKIKPVEDEDSDSDFEQKMERQMKNSKFTNRRASVAAEPYNPEDEENDTSGGGRRLSFHEKPAETAQHLKEVCRNIVLFNELSDKELDDVVNAMFERLVTAGEDIIHEMDDGDNFYIITSGKYKATIHDESGEEKVVKEYDGVGYFGELALMYNAPRSATVTAISDGQLWALTRASFRKLVLGHAAKRRRDFVSLLHSVKILTDLTPYQRMSLADSLERRSVSQGECIIKQGDPGVEIFFVMDGTVRVTREENGVEKELSKVTKGGYFGELALLSSKPRAASVYAETDVLLAVLGVESFERLLGPCIDLMRKQADEYAGPASPEV</sequence>
<dbReference type="InterPro" id="IPR012198">
    <property type="entry name" value="cAMP_dep_PK_reg_su"/>
</dbReference>
<dbReference type="GO" id="GO:0030552">
    <property type="term" value="F:cAMP binding"/>
    <property type="evidence" value="ECO:0007669"/>
    <property type="project" value="UniProtKB-KW"/>
</dbReference>
<feature type="domain" description="Cyclic nucleotide-binding" evidence="9">
    <location>
        <begin position="278"/>
        <end position="397"/>
    </location>
</feature>